<sequence>MSGNFSQTSNRITLVDGHILSAHCRKANGEWNESKIDLNDFIGNEDGSFEWNGVNFSQTARDTSLLLGDEAKIVADLQSRDQHLKKSTLNLDERITNVDGRLVFGEF</sequence>
<keyword evidence="3" id="KW-1185">Reference proteome</keyword>
<dbReference type="PANTHER" id="PTHR42076:SF1">
    <property type="entry name" value="CYANOVIRIN-N DOMAIN-CONTAINING PROTEIN"/>
    <property type="match status" value="1"/>
</dbReference>
<dbReference type="SMART" id="SM01111">
    <property type="entry name" value="CVNH"/>
    <property type="match status" value="1"/>
</dbReference>
<gene>
    <name evidence="2" type="ORF">BG011_008320</name>
</gene>
<dbReference type="InterPro" id="IPR036673">
    <property type="entry name" value="Cyanovirin-N_sf"/>
</dbReference>
<dbReference type="EMBL" id="JAAAJA010000682">
    <property type="protein sequence ID" value="KAG0250474.1"/>
    <property type="molecule type" value="Genomic_DNA"/>
</dbReference>
<dbReference type="SUPFAM" id="SSF51322">
    <property type="entry name" value="Cyanovirin-N"/>
    <property type="match status" value="1"/>
</dbReference>
<dbReference type="Pfam" id="PF08881">
    <property type="entry name" value="CVNH"/>
    <property type="match status" value="1"/>
</dbReference>
<feature type="domain" description="Cyanovirin-N" evidence="1">
    <location>
        <begin position="4"/>
        <end position="104"/>
    </location>
</feature>
<comment type="caution">
    <text evidence="2">The sequence shown here is derived from an EMBL/GenBank/DDBJ whole genome shotgun (WGS) entry which is preliminary data.</text>
</comment>
<dbReference type="Gene3D" id="2.30.60.10">
    <property type="entry name" value="Cyanovirin-N"/>
    <property type="match status" value="1"/>
</dbReference>
<reference evidence="2" key="1">
    <citation type="journal article" date="2020" name="Fungal Divers.">
        <title>Resolving the Mortierellaceae phylogeny through synthesis of multi-gene phylogenetics and phylogenomics.</title>
        <authorList>
            <person name="Vandepol N."/>
            <person name="Liber J."/>
            <person name="Desiro A."/>
            <person name="Na H."/>
            <person name="Kennedy M."/>
            <person name="Barry K."/>
            <person name="Grigoriev I.V."/>
            <person name="Miller A.N."/>
            <person name="O'Donnell K."/>
            <person name="Stajich J.E."/>
            <person name="Bonito G."/>
        </authorList>
    </citation>
    <scope>NUCLEOTIDE SEQUENCE</scope>
    <source>
        <strain evidence="2">KOD948</strain>
    </source>
</reference>
<dbReference type="OrthoDB" id="2441380at2759"/>
<dbReference type="Proteomes" id="UP000726737">
    <property type="component" value="Unassembled WGS sequence"/>
</dbReference>
<evidence type="ECO:0000313" key="3">
    <source>
        <dbReference type="Proteomes" id="UP000726737"/>
    </source>
</evidence>
<evidence type="ECO:0000259" key="1">
    <source>
        <dbReference type="SMART" id="SM01111"/>
    </source>
</evidence>
<dbReference type="PANTHER" id="PTHR42076">
    <property type="entry name" value="CYANOVIRIN-N HOMOLOG"/>
    <property type="match status" value="1"/>
</dbReference>
<accession>A0A9P6TX95</accession>
<protein>
    <recommendedName>
        <fullName evidence="1">Cyanovirin-N domain-containing protein</fullName>
    </recommendedName>
</protein>
<name>A0A9P6TX95_9FUNG</name>
<organism evidence="2 3">
    <name type="scientific">Mortierella polycephala</name>
    <dbReference type="NCBI Taxonomy" id="41804"/>
    <lineage>
        <taxon>Eukaryota</taxon>
        <taxon>Fungi</taxon>
        <taxon>Fungi incertae sedis</taxon>
        <taxon>Mucoromycota</taxon>
        <taxon>Mortierellomycotina</taxon>
        <taxon>Mortierellomycetes</taxon>
        <taxon>Mortierellales</taxon>
        <taxon>Mortierellaceae</taxon>
        <taxon>Mortierella</taxon>
    </lineage>
</organism>
<evidence type="ECO:0000313" key="2">
    <source>
        <dbReference type="EMBL" id="KAG0250474.1"/>
    </source>
</evidence>
<dbReference type="InterPro" id="IPR011058">
    <property type="entry name" value="Cyanovirin-N"/>
</dbReference>
<dbReference type="AlphaFoldDB" id="A0A9P6TX95"/>
<proteinExistence type="predicted"/>